<proteinExistence type="predicted"/>
<dbReference type="AlphaFoldDB" id="A0A1S1X539"/>
<evidence type="ECO:0000313" key="2">
    <source>
        <dbReference type="Proteomes" id="UP000180088"/>
    </source>
</evidence>
<organism evidence="1 2">
    <name type="scientific">Chromobacterium sphagni</name>
    <dbReference type="NCBI Taxonomy" id="1903179"/>
    <lineage>
        <taxon>Bacteria</taxon>
        <taxon>Pseudomonadati</taxon>
        <taxon>Pseudomonadota</taxon>
        <taxon>Betaproteobacteria</taxon>
        <taxon>Neisseriales</taxon>
        <taxon>Chromobacteriaceae</taxon>
        <taxon>Chromobacterium</taxon>
    </lineage>
</organism>
<dbReference type="OrthoDB" id="325673at2"/>
<protein>
    <submittedName>
        <fullName evidence="1">Uncharacterized protein</fullName>
    </submittedName>
</protein>
<sequence length="230" mass="25937">MLSDIIQQQIERTIGPLTAKTPRQWLEKLPPALASLPDTDALQQLYSTSARSLKPLIQLPQQLQEELLRAGAVTQQDWQAGDIGRLLLLLRTLPGMDRAQADQWLLRLYRGGDASEQQSLLRALPLLPDPERHLTLAVDACRSHIQGCFEAIACENSYPARFFPELNFNQMVLKALFTRTPLSRIHGLQQRLTPQLRQMAADLASERRATQSDLPDDIYLILKGSCHENV</sequence>
<dbReference type="RefSeq" id="WP_071116175.1">
    <property type="nucleotide sequence ID" value="NZ_MKCS01000001.1"/>
</dbReference>
<name>A0A1S1X539_9NEIS</name>
<evidence type="ECO:0000313" key="1">
    <source>
        <dbReference type="EMBL" id="OHX14594.1"/>
    </source>
</evidence>
<reference evidence="1 2" key="1">
    <citation type="submission" date="2016-09" db="EMBL/GenBank/DDBJ databases">
        <title>Chromobacterium muskegensis sp. nov., an insecticidal bacterium isolated from Sphagnum bogs.</title>
        <authorList>
            <person name="Sparks M.E."/>
            <person name="Blackburn M.B."/>
            <person name="Gundersen-Rindal D.E."/>
            <person name="Mitchell A."/>
            <person name="Farrar R."/>
            <person name="Kuhar D."/>
        </authorList>
    </citation>
    <scope>NUCLEOTIDE SEQUENCE [LARGE SCALE GENOMIC DNA]</scope>
    <source>
        <strain evidence="1 2">37-2</strain>
    </source>
</reference>
<dbReference type="EMBL" id="MKCS01000001">
    <property type="protein sequence ID" value="OHX14594.1"/>
    <property type="molecule type" value="Genomic_DNA"/>
</dbReference>
<dbReference type="STRING" id="1903179.BI347_14575"/>
<accession>A0A1S1X539</accession>
<dbReference type="InterPro" id="IPR047715">
    <property type="entry name" value="EboA_dom"/>
</dbReference>
<comment type="caution">
    <text evidence="1">The sequence shown here is derived from an EMBL/GenBank/DDBJ whole genome shotgun (WGS) entry which is preliminary data.</text>
</comment>
<gene>
    <name evidence="1" type="ORF">BI347_14575</name>
</gene>
<dbReference type="Proteomes" id="UP000180088">
    <property type="component" value="Unassembled WGS sequence"/>
</dbReference>
<dbReference type="NCBIfam" id="NF035938">
    <property type="entry name" value="EboA_domain"/>
    <property type="match status" value="1"/>
</dbReference>